<evidence type="ECO:0000256" key="6">
    <source>
        <dbReference type="SAM" id="MobiDB-lite"/>
    </source>
</evidence>
<dbReference type="AlphaFoldDB" id="A0A9W6YYQ8"/>
<evidence type="ECO:0000256" key="5">
    <source>
        <dbReference type="PROSITE-ProRule" id="PRU01087"/>
    </source>
</evidence>
<dbReference type="PROSITE" id="PS51751">
    <property type="entry name" value="EXPERA"/>
    <property type="match status" value="1"/>
</dbReference>
<evidence type="ECO:0000313" key="10">
    <source>
        <dbReference type="Proteomes" id="UP001165063"/>
    </source>
</evidence>
<keyword evidence="2 5" id="KW-0812">Transmembrane</keyword>
<feature type="transmembrane region" description="Helical" evidence="7">
    <location>
        <begin position="211"/>
        <end position="233"/>
    </location>
</feature>
<keyword evidence="3 5" id="KW-1133">Transmembrane helix</keyword>
<dbReference type="PANTHER" id="PTHR31204">
    <property type="entry name" value="SIGMA INTRACELLULAR RECEPTOR 2"/>
    <property type="match status" value="1"/>
</dbReference>
<feature type="transmembrane region" description="Helical" evidence="7">
    <location>
        <begin position="175"/>
        <end position="199"/>
    </location>
</feature>
<dbReference type="OrthoDB" id="433124at2759"/>
<evidence type="ECO:0000256" key="4">
    <source>
        <dbReference type="ARBA" id="ARBA00023136"/>
    </source>
</evidence>
<dbReference type="PANTHER" id="PTHR31204:SF1">
    <property type="entry name" value="SIGMA INTRACELLULAR RECEPTOR 2"/>
    <property type="match status" value="1"/>
</dbReference>
<dbReference type="GO" id="GO:0016020">
    <property type="term" value="C:membrane"/>
    <property type="evidence" value="ECO:0007669"/>
    <property type="project" value="UniProtKB-SubCell"/>
</dbReference>
<feature type="transmembrane region" description="Helical" evidence="7">
    <location>
        <begin position="99"/>
        <end position="124"/>
    </location>
</feature>
<accession>A0A9W6YYQ8</accession>
<proteinExistence type="predicted"/>
<dbReference type="GO" id="GO:0005783">
    <property type="term" value="C:endoplasmic reticulum"/>
    <property type="evidence" value="ECO:0007669"/>
    <property type="project" value="TreeGrafter"/>
</dbReference>
<sequence length="242" mass="27619">MTESNTSTNTARHRRDTFYFWFFLFHIPTTILIDSSFLIPSSFNPPNISSYLNVDLNPSIITVTSFIKSSLQSFLNFQNSILKFHIEQNHDFMALKPPFWLKVFIFFELAFQLPLFFILVFDYLRGGNGSAKINSKTNSKTNTSNNGSDTTDDKHITSSTNPTVTTSNIKFSTKWWLLIFTYGLNASFTTIVCLIYVFLDGESNGLQASEIYQLIGVYCPYLLIPGMIAFDYYGRIQDVLLG</sequence>
<name>A0A9W6YYQ8_AMBMO</name>
<feature type="compositionally biased region" description="Low complexity" evidence="6">
    <location>
        <begin position="134"/>
        <end position="149"/>
    </location>
</feature>
<dbReference type="Proteomes" id="UP001165063">
    <property type="component" value="Unassembled WGS sequence"/>
</dbReference>
<evidence type="ECO:0000256" key="3">
    <source>
        <dbReference type="ARBA" id="ARBA00022989"/>
    </source>
</evidence>
<dbReference type="Pfam" id="PF05241">
    <property type="entry name" value="EBP"/>
    <property type="match status" value="1"/>
</dbReference>
<comment type="caution">
    <text evidence="9">The sequence shown here is derived from an EMBL/GenBank/DDBJ whole genome shotgun (WGS) entry which is preliminary data.</text>
</comment>
<keyword evidence="4 5" id="KW-0472">Membrane</keyword>
<dbReference type="InterPro" id="IPR051987">
    <property type="entry name" value="Sigma-2_receptor-like"/>
</dbReference>
<feature type="region of interest" description="Disordered" evidence="6">
    <location>
        <begin position="134"/>
        <end position="157"/>
    </location>
</feature>
<evidence type="ECO:0000259" key="8">
    <source>
        <dbReference type="PROSITE" id="PS51751"/>
    </source>
</evidence>
<comment type="subcellular location">
    <subcellularLocation>
        <location evidence="1">Membrane</location>
        <topology evidence="1">Multi-pass membrane protein</topology>
    </subcellularLocation>
</comment>
<gene>
    <name evidence="9" type="ORF">Amon01_000365800</name>
</gene>
<reference evidence="9" key="1">
    <citation type="submission" date="2023-04" db="EMBL/GenBank/DDBJ databases">
        <title>Ambrosiozyma monospora NBRC 1965.</title>
        <authorList>
            <person name="Ichikawa N."/>
            <person name="Sato H."/>
            <person name="Tonouchi N."/>
        </authorList>
    </citation>
    <scope>NUCLEOTIDE SEQUENCE</scope>
    <source>
        <strain evidence="9">NBRC 1965</strain>
    </source>
</reference>
<evidence type="ECO:0000256" key="2">
    <source>
        <dbReference type="ARBA" id="ARBA00022692"/>
    </source>
</evidence>
<evidence type="ECO:0000256" key="1">
    <source>
        <dbReference type="ARBA" id="ARBA00004141"/>
    </source>
</evidence>
<evidence type="ECO:0000313" key="9">
    <source>
        <dbReference type="EMBL" id="GMG29002.1"/>
    </source>
</evidence>
<organism evidence="9 10">
    <name type="scientific">Ambrosiozyma monospora</name>
    <name type="common">Yeast</name>
    <name type="synonym">Endomycopsis monosporus</name>
    <dbReference type="NCBI Taxonomy" id="43982"/>
    <lineage>
        <taxon>Eukaryota</taxon>
        <taxon>Fungi</taxon>
        <taxon>Dikarya</taxon>
        <taxon>Ascomycota</taxon>
        <taxon>Saccharomycotina</taxon>
        <taxon>Pichiomycetes</taxon>
        <taxon>Pichiales</taxon>
        <taxon>Pichiaceae</taxon>
        <taxon>Ambrosiozyma</taxon>
    </lineage>
</organism>
<evidence type="ECO:0000256" key="7">
    <source>
        <dbReference type="SAM" id="Phobius"/>
    </source>
</evidence>
<keyword evidence="10" id="KW-1185">Reference proteome</keyword>
<feature type="transmembrane region" description="Helical" evidence="7">
    <location>
        <begin position="18"/>
        <end position="39"/>
    </location>
</feature>
<feature type="domain" description="EXPERA" evidence="8">
    <location>
        <begin position="15"/>
        <end position="229"/>
    </location>
</feature>
<dbReference type="EMBL" id="BSXU01001581">
    <property type="protein sequence ID" value="GMG29002.1"/>
    <property type="molecule type" value="Genomic_DNA"/>
</dbReference>
<protein>
    <submittedName>
        <fullName evidence="9">Unnamed protein product</fullName>
    </submittedName>
</protein>
<dbReference type="InterPro" id="IPR033118">
    <property type="entry name" value="EXPERA"/>
</dbReference>